<comment type="similarity">
    <text evidence="2">Belongs to the bacterial solute-binding protein 1 family.</text>
</comment>
<comment type="caution">
    <text evidence="5">The sequence shown here is derived from an EMBL/GenBank/DDBJ whole genome shotgun (WGS) entry which is preliminary data.</text>
</comment>
<dbReference type="Gene3D" id="3.40.190.10">
    <property type="entry name" value="Periplasmic binding protein-like II"/>
    <property type="match status" value="1"/>
</dbReference>
<evidence type="ECO:0000256" key="2">
    <source>
        <dbReference type="ARBA" id="ARBA00008520"/>
    </source>
</evidence>
<dbReference type="InterPro" id="IPR006059">
    <property type="entry name" value="SBP"/>
</dbReference>
<sequence>MTSRATSSATGTASTRLTRRSFLRGTVALGVAAGLGPGLLTACGSGDDGGDPNDLQMHHDAAVGPLFKPYVDYFNANYSPLKLGTSYVAQDYLTVTNQQLAGGNASYDVLFADEGYLESWSKNQWVRSLKDLPGLDKLVANMNPGVADALKGPDGEIYALPYFQGAELFVVNTDHLKKIDASAPKTWDEFLEQARELKSKGISQTPYSPYWIKYAFLMWHQFAAEVASEGGGSLFDPSGKPVLEGNAVARATLERWRTLYSEGLVPKDLFTTDYGGVTNIFGGGKSSFSMRYQAQVVGWKDPKQSSAAKAVKNVAMPGKTHQTHSFGAYWMLSYGTEGEKNAGTVIDYLGGAGKDGSYHVPKNLVATALGLSSGYKSVDSDPAVLKSWAKWADVDALTAQLAKTVPLGPVTTRAWYPKFADMACAVLQEVVLGKKSSDQGLKELADFAGSQK</sequence>
<dbReference type="EMBL" id="VSFG01000008">
    <property type="protein sequence ID" value="TYB42266.1"/>
    <property type="molecule type" value="Genomic_DNA"/>
</dbReference>
<dbReference type="PROSITE" id="PS51318">
    <property type="entry name" value="TAT"/>
    <property type="match status" value="1"/>
</dbReference>
<organism evidence="5 6">
    <name type="scientific">Actinomadura chibensis</name>
    <dbReference type="NCBI Taxonomy" id="392828"/>
    <lineage>
        <taxon>Bacteria</taxon>
        <taxon>Bacillati</taxon>
        <taxon>Actinomycetota</taxon>
        <taxon>Actinomycetes</taxon>
        <taxon>Streptosporangiales</taxon>
        <taxon>Thermomonosporaceae</taxon>
        <taxon>Actinomadura</taxon>
    </lineage>
</organism>
<evidence type="ECO:0000256" key="4">
    <source>
        <dbReference type="ARBA" id="ARBA00022729"/>
    </source>
</evidence>
<dbReference type="InterPro" id="IPR006311">
    <property type="entry name" value="TAT_signal"/>
</dbReference>
<evidence type="ECO:0000313" key="5">
    <source>
        <dbReference type="EMBL" id="TYB42266.1"/>
    </source>
</evidence>
<dbReference type="PANTHER" id="PTHR43649:SF31">
    <property type="entry name" value="SN-GLYCEROL-3-PHOSPHATE-BINDING PERIPLASMIC PROTEIN UGPB"/>
    <property type="match status" value="1"/>
</dbReference>
<protein>
    <submittedName>
        <fullName evidence="5">Carbohydrate ABC transporter substrate-binding protein</fullName>
    </submittedName>
</protein>
<keyword evidence="3" id="KW-0813">Transport</keyword>
<dbReference type="Proteomes" id="UP000323380">
    <property type="component" value="Unassembled WGS sequence"/>
</dbReference>
<dbReference type="Pfam" id="PF01547">
    <property type="entry name" value="SBP_bac_1"/>
    <property type="match status" value="1"/>
</dbReference>
<reference evidence="5 6" key="1">
    <citation type="submission" date="2019-08" db="EMBL/GenBank/DDBJ databases">
        <title>Actinomadura sp. nov. CYP1-5 isolated from mountain soil.</title>
        <authorList>
            <person name="Songsumanus A."/>
            <person name="Kuncharoen N."/>
            <person name="Kudo T."/>
            <person name="Yuki M."/>
            <person name="Igarashi Y."/>
            <person name="Tanasupawat S."/>
        </authorList>
    </citation>
    <scope>NUCLEOTIDE SEQUENCE [LARGE SCALE GENOMIC DNA]</scope>
    <source>
        <strain evidence="5 6">JCM 14158</strain>
    </source>
</reference>
<dbReference type="GO" id="GO:0030313">
    <property type="term" value="C:cell envelope"/>
    <property type="evidence" value="ECO:0007669"/>
    <property type="project" value="UniProtKB-SubCell"/>
</dbReference>
<evidence type="ECO:0000256" key="1">
    <source>
        <dbReference type="ARBA" id="ARBA00004196"/>
    </source>
</evidence>
<evidence type="ECO:0000256" key="3">
    <source>
        <dbReference type="ARBA" id="ARBA00022448"/>
    </source>
</evidence>
<name>A0A5D0NCZ3_9ACTN</name>
<dbReference type="RefSeq" id="WP_067888191.1">
    <property type="nucleotide sequence ID" value="NZ_VSFG01000008.1"/>
</dbReference>
<gene>
    <name evidence="5" type="ORF">FXF69_31065</name>
</gene>
<proteinExistence type="inferred from homology"/>
<dbReference type="PANTHER" id="PTHR43649">
    <property type="entry name" value="ARABINOSE-BINDING PROTEIN-RELATED"/>
    <property type="match status" value="1"/>
</dbReference>
<dbReference type="InterPro" id="IPR050490">
    <property type="entry name" value="Bact_solute-bd_prot1"/>
</dbReference>
<comment type="subcellular location">
    <subcellularLocation>
        <location evidence="1">Cell envelope</location>
    </subcellularLocation>
</comment>
<dbReference type="SUPFAM" id="SSF53850">
    <property type="entry name" value="Periplasmic binding protein-like II"/>
    <property type="match status" value="1"/>
</dbReference>
<accession>A0A5D0NCZ3</accession>
<evidence type="ECO:0000313" key="6">
    <source>
        <dbReference type="Proteomes" id="UP000323380"/>
    </source>
</evidence>
<keyword evidence="4" id="KW-0732">Signal</keyword>
<keyword evidence="6" id="KW-1185">Reference proteome</keyword>
<dbReference type="AlphaFoldDB" id="A0A5D0NCZ3"/>
<dbReference type="STRING" id="1220554.GCA_001552135_01978"/>